<comment type="caution">
    <text evidence="3">The sequence shown here is derived from an EMBL/GenBank/DDBJ whole genome shotgun (WGS) entry which is preliminary data.</text>
</comment>
<dbReference type="Gene3D" id="2.120.10.30">
    <property type="entry name" value="TolB, C-terminal domain"/>
    <property type="match status" value="2"/>
</dbReference>
<dbReference type="SUPFAM" id="SSF50956">
    <property type="entry name" value="Thermostable phytase (3-phytase)"/>
    <property type="match status" value="2"/>
</dbReference>
<feature type="domain" description="BPP" evidence="2">
    <location>
        <begin position="314"/>
        <end position="638"/>
    </location>
</feature>
<dbReference type="GO" id="GO:0016158">
    <property type="term" value="F:inositol hexakisphosphate 3-phosphatase activity"/>
    <property type="evidence" value="ECO:0007669"/>
    <property type="project" value="InterPro"/>
</dbReference>
<reference evidence="3" key="2">
    <citation type="submission" date="2020-09" db="EMBL/GenBank/DDBJ databases">
        <authorList>
            <person name="Sun Q."/>
            <person name="Ohkuma M."/>
        </authorList>
    </citation>
    <scope>NUCLEOTIDE SEQUENCE</scope>
    <source>
        <strain evidence="3">JCM 30078</strain>
    </source>
</reference>
<dbReference type="RefSeq" id="WP_188982098.1">
    <property type="nucleotide sequence ID" value="NZ_BMPO01000002.1"/>
</dbReference>
<evidence type="ECO:0000313" key="3">
    <source>
        <dbReference type="EMBL" id="GGJ86405.1"/>
    </source>
</evidence>
<name>A0A917UUA7_9PSED</name>
<feature type="signal peptide" evidence="1">
    <location>
        <begin position="1"/>
        <end position="26"/>
    </location>
</feature>
<evidence type="ECO:0000256" key="1">
    <source>
        <dbReference type="SAM" id="SignalP"/>
    </source>
</evidence>
<protein>
    <submittedName>
        <fullName evidence="3">3-phytase</fullName>
    </submittedName>
</protein>
<dbReference type="InterPro" id="IPR011042">
    <property type="entry name" value="6-blade_b-propeller_TolB-like"/>
</dbReference>
<keyword evidence="1" id="KW-0732">Signal</keyword>
<dbReference type="PROSITE" id="PS51257">
    <property type="entry name" value="PROKAR_LIPOPROTEIN"/>
    <property type="match status" value="1"/>
</dbReference>
<dbReference type="Proteomes" id="UP000635983">
    <property type="component" value="Unassembled WGS sequence"/>
</dbReference>
<proteinExistence type="predicted"/>
<gene>
    <name evidence="3" type="ORF">GCM10009304_10540</name>
</gene>
<feature type="domain" description="BPP" evidence="2">
    <location>
        <begin position="17"/>
        <end position="311"/>
    </location>
</feature>
<dbReference type="PROSITE" id="PS51662">
    <property type="entry name" value="BP_PHYTASE"/>
    <property type="match status" value="2"/>
</dbReference>
<accession>A0A917UUA7</accession>
<dbReference type="AlphaFoldDB" id="A0A917UUA7"/>
<dbReference type="EMBL" id="BMPO01000002">
    <property type="protein sequence ID" value="GGJ86405.1"/>
    <property type="molecule type" value="Genomic_DNA"/>
</dbReference>
<reference evidence="3" key="1">
    <citation type="journal article" date="2014" name="Int. J. Syst. Evol. Microbiol.">
        <title>Complete genome sequence of Corynebacterium casei LMG S-19264T (=DSM 44701T), isolated from a smear-ripened cheese.</title>
        <authorList>
            <consortium name="US DOE Joint Genome Institute (JGI-PGF)"/>
            <person name="Walter F."/>
            <person name="Albersmeier A."/>
            <person name="Kalinowski J."/>
            <person name="Ruckert C."/>
        </authorList>
    </citation>
    <scope>NUCLEOTIDE SEQUENCE</scope>
    <source>
        <strain evidence="3">JCM 30078</strain>
    </source>
</reference>
<evidence type="ECO:0000313" key="4">
    <source>
        <dbReference type="Proteomes" id="UP000635983"/>
    </source>
</evidence>
<sequence length="641" mass="68534">MYTFRISLLGLCIGLAACQSPTSEQAAITKLPVLQVGTSVDATEYAQLLAPGAFARGADRIQINPDKTQGLQLLDRDGRPLAGMPGAFETLDHRIDASGLLIATVDKKRQQALLVRVEGGGRFAAPLYLPKTRYAIEGLCLYRDPGQNDFLFVIGEEGIGEQWLVGQRGHPLAQALLVRALSLPPESGFCQVDDRSDSLFVNEEGVGLWRYAAGSEAPLVREPVDIRAPFGGVAEAVAGMAVVPGGLLTLDPGASALHLYQPDDGQWESVATLALKGLSEPEQISARTTAKGLDLLLVDDAGARSATLDWTPRSPAHSEPVIQIMPTVETAPVPSLGDAADDPAIWVNPKAPEKSRVLGTDKKGGLVVYDLDGKQVQDLRVGRLNNVDVRSGFQLGSGQVDLAVATNRDHNSLHAFAIDPANGELRDIGQVPTPLSEIYGFCLFKDKSGDLHAIANDKDGTFLQYRLDGRGGQVSGELVRRFKTETQPEGCVADDRNERLYIGEEDVAVWSLDARADAPTQLEKVVAVGGPIKDDIEGLALYQGAKQDYLVISSQGNDSYVVVDAKAPYTVRGRFQIGLNAALGIDGASETDGLEVTSANLGGPWSRGLLVVQDGRKRMPESNQTFKYVPWSAVADALGLE</sequence>
<dbReference type="Pfam" id="PF02333">
    <property type="entry name" value="Phytase"/>
    <property type="match status" value="1"/>
</dbReference>
<dbReference type="InterPro" id="IPR003431">
    <property type="entry name" value="B-propeller_Phytase"/>
</dbReference>
<organism evidence="3 4">
    <name type="scientific">Pseudomonas matsuisoli</name>
    <dbReference type="NCBI Taxonomy" id="1515666"/>
    <lineage>
        <taxon>Bacteria</taxon>
        <taxon>Pseudomonadati</taxon>
        <taxon>Pseudomonadota</taxon>
        <taxon>Gammaproteobacteria</taxon>
        <taxon>Pseudomonadales</taxon>
        <taxon>Pseudomonadaceae</taxon>
        <taxon>Pseudomonas</taxon>
    </lineage>
</organism>
<evidence type="ECO:0000259" key="2">
    <source>
        <dbReference type="PROSITE" id="PS51662"/>
    </source>
</evidence>
<keyword evidence="4" id="KW-1185">Reference proteome</keyword>
<feature type="chain" id="PRO_5037181366" evidence="1">
    <location>
        <begin position="27"/>
        <end position="641"/>
    </location>
</feature>